<evidence type="ECO:0000256" key="4">
    <source>
        <dbReference type="ARBA" id="ARBA00048267"/>
    </source>
</evidence>
<feature type="modified residue" description="4-aspartylphosphate" evidence="5 7">
    <location>
        <position position="71"/>
    </location>
</feature>
<keyword evidence="2 5" id="KW-0145">Chemotaxis</keyword>
<evidence type="ECO:0000256" key="7">
    <source>
        <dbReference type="PROSITE-ProRule" id="PRU00169"/>
    </source>
</evidence>
<dbReference type="GO" id="GO:0006935">
    <property type="term" value="P:chemotaxis"/>
    <property type="evidence" value="ECO:0007669"/>
    <property type="project" value="UniProtKB-UniRule"/>
</dbReference>
<dbReference type="CDD" id="cd17541">
    <property type="entry name" value="REC_CheB-like"/>
    <property type="match status" value="1"/>
</dbReference>
<feature type="domain" description="Response regulatory" evidence="8">
    <location>
        <begin position="20"/>
        <end position="138"/>
    </location>
</feature>
<name>A0A512E2J3_9PROT</name>
<dbReference type="InterPro" id="IPR001789">
    <property type="entry name" value="Sig_transdc_resp-reg_receiver"/>
</dbReference>
<evidence type="ECO:0000313" key="11">
    <source>
        <dbReference type="Proteomes" id="UP000321523"/>
    </source>
</evidence>
<dbReference type="SMART" id="SM00448">
    <property type="entry name" value="REC"/>
    <property type="match status" value="1"/>
</dbReference>
<dbReference type="Gene3D" id="3.40.50.180">
    <property type="entry name" value="Methylesterase CheB, C-terminal domain"/>
    <property type="match status" value="1"/>
</dbReference>
<dbReference type="PROSITE" id="PS50122">
    <property type="entry name" value="CHEB"/>
    <property type="match status" value="1"/>
</dbReference>
<feature type="active site" evidence="5 6">
    <location>
        <position position="328"/>
    </location>
</feature>
<feature type="domain" description="CheB-type methylesterase" evidence="9">
    <location>
        <begin position="195"/>
        <end position="376"/>
    </location>
</feature>
<accession>A0A512E2J3</accession>
<dbReference type="GO" id="GO:0050568">
    <property type="term" value="F:protein-glutamine glutaminase activity"/>
    <property type="evidence" value="ECO:0007669"/>
    <property type="project" value="UniProtKB-UniRule"/>
</dbReference>
<reference evidence="10 11" key="1">
    <citation type="submission" date="2019-07" db="EMBL/GenBank/DDBJ databases">
        <title>Whole genome shotgun sequence of Skermanella aerolata NBRC 106429.</title>
        <authorList>
            <person name="Hosoyama A."/>
            <person name="Uohara A."/>
            <person name="Ohji S."/>
            <person name="Ichikawa N."/>
        </authorList>
    </citation>
    <scope>NUCLEOTIDE SEQUENCE [LARGE SCALE GENOMIC DNA]</scope>
    <source>
        <strain evidence="10 11">NBRC 106429</strain>
    </source>
</reference>
<dbReference type="InterPro" id="IPR011006">
    <property type="entry name" value="CheY-like_superfamily"/>
</dbReference>
<dbReference type="HAMAP" id="MF_00099">
    <property type="entry name" value="CheB_chemtxs"/>
    <property type="match status" value="1"/>
</dbReference>
<gene>
    <name evidence="10" type="primary">cheB1</name>
    <name evidence="5" type="synonym">cheB</name>
    <name evidence="10" type="ORF">SAE02_70540</name>
</gene>
<dbReference type="RefSeq" id="WP_044437409.1">
    <property type="nucleotide sequence ID" value="NZ_BJYZ01000054.1"/>
</dbReference>
<sequence>MSEIPGKAAVKAVGVDDPHRVMVVDDSAVIRGLLSRALEGDPELRVVASVGDGQMALNALSRQGIDVIVLDIEMPVMDGLTAIPKLVAIDPAVKIIMASTLTLRGAEVSMKALQSGAADYVTKPSSTRELGAADTFKRELVSKVKALAIAARRAGSRNRPGLRNERLPAPLSAFPRPRSMDPAAVVLRPMPAVPPVPDIIAIGSSTGGPQALFEVLSHLKGGIRQPILITQHMPATFTTILAEHITRQCGIPCSEAKDGEALVGGRIYLAPGDFHMVLATKGTGTVLSVNKEPPENFCRPAVDPMMRSIAKIFGKRALAIILTGMGQDGMRGCTELVAAGGLTIAQDEASSVVWGMPGAVATAGLCSAVMPLREIGPFIRKIALRTAA</sequence>
<feature type="active site" evidence="5 6">
    <location>
        <position position="205"/>
    </location>
</feature>
<dbReference type="InterPro" id="IPR000673">
    <property type="entry name" value="Sig_transdc_resp-reg_Me-estase"/>
</dbReference>
<dbReference type="EMBL" id="BJYZ01000054">
    <property type="protein sequence ID" value="GEO42906.1"/>
    <property type="molecule type" value="Genomic_DNA"/>
</dbReference>
<dbReference type="InterPro" id="IPR035909">
    <property type="entry name" value="CheB_C"/>
</dbReference>
<dbReference type="SUPFAM" id="SSF52738">
    <property type="entry name" value="Methylesterase CheB, C-terminal domain"/>
    <property type="match status" value="1"/>
</dbReference>
<evidence type="ECO:0000256" key="5">
    <source>
        <dbReference type="HAMAP-Rule" id="MF_00099"/>
    </source>
</evidence>
<dbReference type="Pfam" id="PF00072">
    <property type="entry name" value="Response_reg"/>
    <property type="match status" value="1"/>
</dbReference>
<dbReference type="PANTHER" id="PTHR42872:SF3">
    <property type="entry name" value="PROTEIN-GLUTAMATE METHYLESTERASE_PROTEIN-GLUTAMINE GLUTAMINASE 1"/>
    <property type="match status" value="1"/>
</dbReference>
<keyword evidence="1 5" id="KW-0963">Cytoplasm</keyword>
<dbReference type="EC" id="3.5.1.44" evidence="5"/>
<evidence type="ECO:0000313" key="10">
    <source>
        <dbReference type="EMBL" id="GEO42906.1"/>
    </source>
</evidence>
<dbReference type="SUPFAM" id="SSF52172">
    <property type="entry name" value="CheY-like"/>
    <property type="match status" value="1"/>
</dbReference>
<dbReference type="PROSITE" id="PS50110">
    <property type="entry name" value="RESPONSE_REGULATORY"/>
    <property type="match status" value="1"/>
</dbReference>
<dbReference type="PIRSF" id="PIRSF000876">
    <property type="entry name" value="RR_chemtxs_CheB"/>
    <property type="match status" value="1"/>
</dbReference>
<dbReference type="InterPro" id="IPR008248">
    <property type="entry name" value="CheB-like"/>
</dbReference>
<comment type="catalytic activity">
    <reaction evidence="5">
        <text>L-glutaminyl-[protein] + H2O = L-glutamyl-[protein] + NH4(+)</text>
        <dbReference type="Rhea" id="RHEA:16441"/>
        <dbReference type="Rhea" id="RHEA-COMP:10207"/>
        <dbReference type="Rhea" id="RHEA-COMP:10208"/>
        <dbReference type="ChEBI" id="CHEBI:15377"/>
        <dbReference type="ChEBI" id="CHEBI:28938"/>
        <dbReference type="ChEBI" id="CHEBI:29973"/>
        <dbReference type="ChEBI" id="CHEBI:30011"/>
        <dbReference type="EC" id="3.5.1.44"/>
    </reaction>
</comment>
<dbReference type="GO" id="GO:0000156">
    <property type="term" value="F:phosphorelay response regulator activity"/>
    <property type="evidence" value="ECO:0007669"/>
    <property type="project" value="InterPro"/>
</dbReference>
<comment type="similarity">
    <text evidence="5">Belongs to the CheB family.</text>
</comment>
<feature type="active site" evidence="5 6">
    <location>
        <position position="232"/>
    </location>
</feature>
<evidence type="ECO:0000256" key="3">
    <source>
        <dbReference type="ARBA" id="ARBA00022801"/>
    </source>
</evidence>
<dbReference type="Gene3D" id="3.40.50.2300">
    <property type="match status" value="1"/>
</dbReference>
<keyword evidence="5 7" id="KW-0597">Phosphoprotein</keyword>
<comment type="caution">
    <text evidence="10">The sequence shown here is derived from an EMBL/GenBank/DDBJ whole genome shotgun (WGS) entry which is preliminary data.</text>
</comment>
<dbReference type="AlphaFoldDB" id="A0A512E2J3"/>
<dbReference type="EC" id="3.1.1.61" evidence="5"/>
<comment type="function">
    <text evidence="5">Involved in chemotaxis. Part of a chemotaxis signal transduction system that modulates chemotaxis in response to various stimuli. Catalyzes the demethylation of specific methylglutamate residues introduced into the chemoreceptors (methyl-accepting chemotaxis proteins or MCP) by CheR. Also mediates the irreversible deamidation of specific glutamine residues to glutamic acid.</text>
</comment>
<dbReference type="CDD" id="cd16432">
    <property type="entry name" value="CheB_Rec"/>
    <property type="match status" value="1"/>
</dbReference>
<dbReference type="Proteomes" id="UP000321523">
    <property type="component" value="Unassembled WGS sequence"/>
</dbReference>
<dbReference type="NCBIfam" id="NF001965">
    <property type="entry name" value="PRK00742.1"/>
    <property type="match status" value="1"/>
</dbReference>
<evidence type="ECO:0000259" key="9">
    <source>
        <dbReference type="PROSITE" id="PS50122"/>
    </source>
</evidence>
<dbReference type="Pfam" id="PF01339">
    <property type="entry name" value="CheB_methylest"/>
    <property type="match status" value="1"/>
</dbReference>
<proteinExistence type="inferred from homology"/>
<organism evidence="10 11">
    <name type="scientific">Skermanella aerolata</name>
    <dbReference type="NCBI Taxonomy" id="393310"/>
    <lineage>
        <taxon>Bacteria</taxon>
        <taxon>Pseudomonadati</taxon>
        <taxon>Pseudomonadota</taxon>
        <taxon>Alphaproteobacteria</taxon>
        <taxon>Rhodospirillales</taxon>
        <taxon>Azospirillaceae</taxon>
        <taxon>Skermanella</taxon>
    </lineage>
</organism>
<evidence type="ECO:0000256" key="6">
    <source>
        <dbReference type="PROSITE-ProRule" id="PRU00050"/>
    </source>
</evidence>
<comment type="catalytic activity">
    <reaction evidence="4 5">
        <text>[protein]-L-glutamate 5-O-methyl ester + H2O = L-glutamyl-[protein] + methanol + H(+)</text>
        <dbReference type="Rhea" id="RHEA:23236"/>
        <dbReference type="Rhea" id="RHEA-COMP:10208"/>
        <dbReference type="Rhea" id="RHEA-COMP:10311"/>
        <dbReference type="ChEBI" id="CHEBI:15377"/>
        <dbReference type="ChEBI" id="CHEBI:15378"/>
        <dbReference type="ChEBI" id="CHEBI:17790"/>
        <dbReference type="ChEBI" id="CHEBI:29973"/>
        <dbReference type="ChEBI" id="CHEBI:82795"/>
        <dbReference type="EC" id="3.1.1.61"/>
    </reaction>
</comment>
<keyword evidence="11" id="KW-1185">Reference proteome</keyword>
<protein>
    <recommendedName>
        <fullName evidence="5">Protein-glutamate methylesterase/protein-glutamine glutaminase</fullName>
        <ecNumber evidence="5">3.1.1.61</ecNumber>
        <ecNumber evidence="5">3.5.1.44</ecNumber>
    </recommendedName>
</protein>
<comment type="PTM">
    <text evidence="5">Phosphorylated by CheA. Phosphorylation of the N-terminal regulatory domain activates the methylesterase activity.</text>
</comment>
<evidence type="ECO:0000256" key="1">
    <source>
        <dbReference type="ARBA" id="ARBA00022490"/>
    </source>
</evidence>
<dbReference type="GO" id="GO:0005737">
    <property type="term" value="C:cytoplasm"/>
    <property type="evidence" value="ECO:0007669"/>
    <property type="project" value="UniProtKB-SubCell"/>
</dbReference>
<comment type="subcellular location">
    <subcellularLocation>
        <location evidence="5">Cytoplasm</location>
    </subcellularLocation>
</comment>
<comment type="domain">
    <text evidence="5">Contains a C-terminal catalytic domain, and an N-terminal region which modulates catalytic activity.</text>
</comment>
<dbReference type="PANTHER" id="PTHR42872">
    <property type="entry name" value="PROTEIN-GLUTAMATE METHYLESTERASE/PROTEIN-GLUTAMINE GLUTAMINASE"/>
    <property type="match status" value="1"/>
</dbReference>
<evidence type="ECO:0000259" key="8">
    <source>
        <dbReference type="PROSITE" id="PS50110"/>
    </source>
</evidence>
<dbReference type="GO" id="GO:0008984">
    <property type="term" value="F:protein-glutamate methylesterase activity"/>
    <property type="evidence" value="ECO:0007669"/>
    <property type="project" value="UniProtKB-UniRule"/>
</dbReference>
<evidence type="ECO:0000256" key="2">
    <source>
        <dbReference type="ARBA" id="ARBA00022500"/>
    </source>
</evidence>
<keyword evidence="3 5" id="KW-0378">Hydrolase</keyword>